<name>A0AAE0DCI9_COLKA</name>
<accession>A0AAE0DCI9</accession>
<keyword evidence="1" id="KW-1133">Transmembrane helix</keyword>
<evidence type="ECO:0000256" key="1">
    <source>
        <dbReference type="SAM" id="Phobius"/>
    </source>
</evidence>
<dbReference type="EMBL" id="VYYT01000085">
    <property type="protein sequence ID" value="KAK2771127.1"/>
    <property type="molecule type" value="Genomic_DNA"/>
</dbReference>
<protein>
    <submittedName>
        <fullName evidence="2">Uncharacterized protein</fullName>
    </submittedName>
</protein>
<evidence type="ECO:0000313" key="2">
    <source>
        <dbReference type="EMBL" id="KAK2771127.1"/>
    </source>
</evidence>
<proteinExistence type="predicted"/>
<keyword evidence="1" id="KW-0472">Membrane</keyword>
<dbReference type="Proteomes" id="UP001281614">
    <property type="component" value="Unassembled WGS sequence"/>
</dbReference>
<keyword evidence="3" id="KW-1185">Reference proteome</keyword>
<feature type="transmembrane region" description="Helical" evidence="1">
    <location>
        <begin position="118"/>
        <end position="136"/>
    </location>
</feature>
<comment type="caution">
    <text evidence="2">The sequence shown here is derived from an EMBL/GenBank/DDBJ whole genome shotgun (WGS) entry which is preliminary data.</text>
</comment>
<evidence type="ECO:0000313" key="3">
    <source>
        <dbReference type="Proteomes" id="UP001281614"/>
    </source>
</evidence>
<sequence length="170" mass="19150">MLNARFLRLDSRAVQAGPGESGSRRHVDAGFNDQKLVCAASDGESGSDLLRCFGTRFFQGQLHGHDRVNWGKNRVTDMLVRRPGNCWPQDLARGGLEILNALGGLFETKHRLVSVSSLYRYSFFFPLFIPVIFFFLPRHREVFEVRVSGQVIQIPLSLAEPEVPPASKFM</sequence>
<dbReference type="AlphaFoldDB" id="A0AAE0DCI9"/>
<gene>
    <name evidence="2" type="ORF">CKAH01_14491</name>
</gene>
<keyword evidence="1" id="KW-0812">Transmembrane</keyword>
<organism evidence="2 3">
    <name type="scientific">Colletotrichum kahawae</name>
    <name type="common">Coffee berry disease fungus</name>
    <dbReference type="NCBI Taxonomy" id="34407"/>
    <lineage>
        <taxon>Eukaryota</taxon>
        <taxon>Fungi</taxon>
        <taxon>Dikarya</taxon>
        <taxon>Ascomycota</taxon>
        <taxon>Pezizomycotina</taxon>
        <taxon>Sordariomycetes</taxon>
        <taxon>Hypocreomycetidae</taxon>
        <taxon>Glomerellales</taxon>
        <taxon>Glomerellaceae</taxon>
        <taxon>Colletotrichum</taxon>
        <taxon>Colletotrichum gloeosporioides species complex</taxon>
    </lineage>
</organism>
<reference evidence="2" key="1">
    <citation type="submission" date="2023-02" db="EMBL/GenBank/DDBJ databases">
        <title>Colletotrichum kahawae CIFC_Que2 genome sequencing and assembly.</title>
        <authorList>
            <person name="Baroncelli R."/>
        </authorList>
    </citation>
    <scope>NUCLEOTIDE SEQUENCE</scope>
    <source>
        <strain evidence="2">CIFC_Que2</strain>
    </source>
</reference>